<feature type="non-terminal residue" evidence="8">
    <location>
        <position position="1"/>
    </location>
</feature>
<name>A0ABS2YCJ8_POLSP</name>
<dbReference type="CDD" id="cd07042">
    <property type="entry name" value="STAS_SulP_like_sulfate_transporter"/>
    <property type="match status" value="1"/>
</dbReference>
<proteinExistence type="predicted"/>
<keyword evidence="9" id="KW-1185">Reference proteome</keyword>
<comment type="subcellular location">
    <subcellularLocation>
        <location evidence="1">Membrane</location>
        <topology evidence="1">Multi-pass membrane protein</topology>
    </subcellularLocation>
</comment>
<dbReference type="SUPFAM" id="SSF52091">
    <property type="entry name" value="SpoIIaa-like"/>
    <property type="match status" value="1"/>
</dbReference>
<dbReference type="Proteomes" id="UP001166093">
    <property type="component" value="Unassembled WGS sequence"/>
</dbReference>
<gene>
    <name evidence="8" type="primary">Slc26a9_0</name>
    <name evidence="8" type="ORF">GTO93_0005931</name>
</gene>
<evidence type="ECO:0000256" key="3">
    <source>
        <dbReference type="ARBA" id="ARBA00022989"/>
    </source>
</evidence>
<evidence type="ECO:0000313" key="9">
    <source>
        <dbReference type="Proteomes" id="UP001166093"/>
    </source>
</evidence>
<keyword evidence="3 6" id="KW-1133">Transmembrane helix</keyword>
<feature type="transmembrane region" description="Helical" evidence="6">
    <location>
        <begin position="172"/>
        <end position="199"/>
    </location>
</feature>
<dbReference type="PROSITE" id="PS50801">
    <property type="entry name" value="STAS"/>
    <property type="match status" value="1"/>
</dbReference>
<evidence type="ECO:0000256" key="4">
    <source>
        <dbReference type="ARBA" id="ARBA00023136"/>
    </source>
</evidence>
<feature type="transmembrane region" description="Helical" evidence="6">
    <location>
        <begin position="329"/>
        <end position="350"/>
    </location>
</feature>
<organism evidence="8 9">
    <name type="scientific">Polyodon spathula</name>
    <name type="common">North American paddlefish</name>
    <name type="synonym">Squalus spathula</name>
    <dbReference type="NCBI Taxonomy" id="7913"/>
    <lineage>
        <taxon>Eukaryota</taxon>
        <taxon>Metazoa</taxon>
        <taxon>Chordata</taxon>
        <taxon>Craniata</taxon>
        <taxon>Vertebrata</taxon>
        <taxon>Euteleostomi</taxon>
        <taxon>Actinopterygii</taxon>
        <taxon>Chondrostei</taxon>
        <taxon>Acipenseriformes</taxon>
        <taxon>Polyodontidae</taxon>
        <taxon>Polyodon</taxon>
    </lineage>
</organism>
<reference evidence="8" key="1">
    <citation type="journal article" date="2021" name="Cell">
        <title>Tracing the genetic footprints of vertebrate landing in non-teleost ray-finned fishes.</title>
        <authorList>
            <person name="Bi X."/>
            <person name="Wang K."/>
            <person name="Yang L."/>
            <person name="Pan H."/>
            <person name="Jiang H."/>
            <person name="Wei Q."/>
            <person name="Fang M."/>
            <person name="Yu H."/>
            <person name="Zhu C."/>
            <person name="Cai Y."/>
            <person name="He Y."/>
            <person name="Gan X."/>
            <person name="Zeng H."/>
            <person name="Yu D."/>
            <person name="Zhu Y."/>
            <person name="Jiang H."/>
            <person name="Qiu Q."/>
            <person name="Yang H."/>
            <person name="Zhang Y.E."/>
            <person name="Wang W."/>
            <person name="Zhu M."/>
            <person name="He S."/>
            <person name="Zhang G."/>
        </authorList>
    </citation>
    <scope>NUCLEOTIDE SEQUENCE</scope>
    <source>
        <strain evidence="8">Pddl_001</strain>
    </source>
</reference>
<feature type="region of interest" description="Disordered" evidence="5">
    <location>
        <begin position="631"/>
        <end position="656"/>
    </location>
</feature>
<dbReference type="PANTHER" id="PTHR11814">
    <property type="entry name" value="SULFATE TRANSPORTER"/>
    <property type="match status" value="1"/>
</dbReference>
<keyword evidence="2 6" id="KW-0812">Transmembrane</keyword>
<dbReference type="Pfam" id="PF00916">
    <property type="entry name" value="Sulfate_transp"/>
    <property type="match status" value="1"/>
</dbReference>
<evidence type="ECO:0000256" key="6">
    <source>
        <dbReference type="SAM" id="Phobius"/>
    </source>
</evidence>
<feature type="transmembrane region" description="Helical" evidence="6">
    <location>
        <begin position="370"/>
        <end position="394"/>
    </location>
</feature>
<dbReference type="Pfam" id="PF01740">
    <property type="entry name" value="STAS"/>
    <property type="match status" value="1"/>
</dbReference>
<dbReference type="EMBL" id="JAAWVQ010136489">
    <property type="protein sequence ID" value="MBN3284438.1"/>
    <property type="molecule type" value="Genomic_DNA"/>
</dbReference>
<evidence type="ECO:0000256" key="2">
    <source>
        <dbReference type="ARBA" id="ARBA00022692"/>
    </source>
</evidence>
<feature type="transmembrane region" description="Helical" evidence="6">
    <location>
        <begin position="251"/>
        <end position="269"/>
    </location>
</feature>
<sequence>MALLRPRYVIDRPAYSIPDFDLDCNKKSRSYPAGAKFRKLFRCSGPRLKAFLLGLFPILTWFPKYKPRESLLFDVLSGISAGTIQVPQGMAFALLANLPPVNGLYSSFFPLIPYFFMGSIHQMVPGTFAVLSIMVGVVCMDLAPNSKFMHFNATSNKTVLDETAMNAARMGISGTLACLTALIQIALGFVQFGFVAIYLSESFIRGFMTAAGLQILISVLKYIFGIYITVYNGPLASIYTLIDVITYLPKTNVASLIFALVTTVTLIVVKELNMRYKNKLPFPIPMEIIVVIAATAISGTLKLPEIYKMDIVGHIPLGLPMPILPRVSLWGEMIGTAFSLAIVGYVINLAIGRTLAARYIYDIDSNQEMVALGCSNFFGSFFNIHVICCALSVTLAVDAAGGKSQFASLCVMLVVLVTLLALGVYMNPLPKSVLGALIAVNLKNTLMQLSDPYYLWKKNRLDCLVWIVSFLSAFFFSLPYGVAVGAGFSMLVVVFQTQFRNGSALCQVVGTDLYKNPKVYNKVQEVSGVKIVTYCAPLYFANTEIFWQKVIKKTRLNPRKILRKQKKFLKKQKLERLRNKDSLGCMKGQTVSLQELQGDFDSSTDPNNNGDTGGVKHIGYINFKYGGLETSGSAGPARPPSPPPPPPNHPGSLPAPSTHTIILDLAGVCFVDLMGIKALTNMSSNYQKIGVRLYLANVQGQVFEELDAGGAFEESSLSPEHIFLSVHDAVLYALEEARAREECKDKVRAGALGWEADTMNPKPGKQGDLQLKQSDKGLENAMLLMHGIRKCILKALVNTCFR</sequence>
<dbReference type="InterPro" id="IPR036513">
    <property type="entry name" value="STAS_dom_sf"/>
</dbReference>
<dbReference type="InterPro" id="IPR001902">
    <property type="entry name" value="SLC26A/SulP_fam"/>
</dbReference>
<feature type="compositionally biased region" description="Pro residues" evidence="5">
    <location>
        <begin position="637"/>
        <end position="649"/>
    </location>
</feature>
<feature type="transmembrane region" description="Helical" evidence="6">
    <location>
        <begin position="463"/>
        <end position="495"/>
    </location>
</feature>
<feature type="non-terminal residue" evidence="8">
    <location>
        <position position="802"/>
    </location>
</feature>
<feature type="transmembrane region" description="Helical" evidence="6">
    <location>
        <begin position="406"/>
        <end position="425"/>
    </location>
</feature>
<protein>
    <submittedName>
        <fullName evidence="8">S26A9 protein</fullName>
    </submittedName>
</protein>
<feature type="domain" description="STAS" evidence="7">
    <location>
        <begin position="519"/>
        <end position="733"/>
    </location>
</feature>
<feature type="transmembrane region" description="Helical" evidence="6">
    <location>
        <begin position="123"/>
        <end position="143"/>
    </location>
</feature>
<evidence type="ECO:0000256" key="5">
    <source>
        <dbReference type="SAM" id="MobiDB-lite"/>
    </source>
</evidence>
<dbReference type="InterPro" id="IPR011547">
    <property type="entry name" value="SLC26A/SulP_dom"/>
</dbReference>
<evidence type="ECO:0000259" key="7">
    <source>
        <dbReference type="PROSITE" id="PS50801"/>
    </source>
</evidence>
<dbReference type="Gene3D" id="3.30.750.24">
    <property type="entry name" value="STAS domain"/>
    <property type="match status" value="1"/>
</dbReference>
<evidence type="ECO:0000313" key="8">
    <source>
        <dbReference type="EMBL" id="MBN3284438.1"/>
    </source>
</evidence>
<keyword evidence="4 6" id="KW-0472">Membrane</keyword>
<evidence type="ECO:0000256" key="1">
    <source>
        <dbReference type="ARBA" id="ARBA00004141"/>
    </source>
</evidence>
<dbReference type="NCBIfam" id="TIGR00815">
    <property type="entry name" value="sulP"/>
    <property type="match status" value="1"/>
</dbReference>
<accession>A0ABS2YCJ8</accession>
<comment type="caution">
    <text evidence="8">The sequence shown here is derived from an EMBL/GenBank/DDBJ whole genome shotgun (WGS) entry which is preliminary data.</text>
</comment>
<feature type="transmembrane region" description="Helical" evidence="6">
    <location>
        <begin position="211"/>
        <end position="231"/>
    </location>
</feature>
<dbReference type="InterPro" id="IPR002645">
    <property type="entry name" value="STAS_dom"/>
</dbReference>